<keyword evidence="2" id="KW-1185">Reference proteome</keyword>
<gene>
    <name evidence="1" type="ORF">LPLAT_LOCUS8239</name>
</gene>
<dbReference type="EMBL" id="OZ034826">
    <property type="protein sequence ID" value="CAL1682428.1"/>
    <property type="molecule type" value="Genomic_DNA"/>
</dbReference>
<dbReference type="AlphaFoldDB" id="A0AAV2NPV7"/>
<reference evidence="1" key="1">
    <citation type="submission" date="2024-04" db="EMBL/GenBank/DDBJ databases">
        <authorList>
            <consortium name="Molecular Ecology Group"/>
        </authorList>
    </citation>
    <scope>NUCLEOTIDE SEQUENCE</scope>
</reference>
<dbReference type="Proteomes" id="UP001497644">
    <property type="component" value="Chromosome 3"/>
</dbReference>
<proteinExistence type="predicted"/>
<accession>A0AAV2NPV7</accession>
<evidence type="ECO:0000313" key="2">
    <source>
        <dbReference type="Proteomes" id="UP001497644"/>
    </source>
</evidence>
<sequence>MSLTSCFDRHNNDASVVVDGAVYGRQWLSRSSPFPWSSAWIPHAPDRPDCTVSPCGNHICSRIRVPIVLAIWLSSK</sequence>
<organism evidence="1 2">
    <name type="scientific">Lasius platythorax</name>
    <dbReference type="NCBI Taxonomy" id="488582"/>
    <lineage>
        <taxon>Eukaryota</taxon>
        <taxon>Metazoa</taxon>
        <taxon>Ecdysozoa</taxon>
        <taxon>Arthropoda</taxon>
        <taxon>Hexapoda</taxon>
        <taxon>Insecta</taxon>
        <taxon>Pterygota</taxon>
        <taxon>Neoptera</taxon>
        <taxon>Endopterygota</taxon>
        <taxon>Hymenoptera</taxon>
        <taxon>Apocrita</taxon>
        <taxon>Aculeata</taxon>
        <taxon>Formicoidea</taxon>
        <taxon>Formicidae</taxon>
        <taxon>Formicinae</taxon>
        <taxon>Lasius</taxon>
        <taxon>Lasius</taxon>
    </lineage>
</organism>
<evidence type="ECO:0000313" key="1">
    <source>
        <dbReference type="EMBL" id="CAL1682428.1"/>
    </source>
</evidence>
<protein>
    <submittedName>
        <fullName evidence="1">Uncharacterized protein</fullName>
    </submittedName>
</protein>
<name>A0AAV2NPV7_9HYME</name>